<comment type="caution">
    <text evidence="1">The sequence shown here is derived from an EMBL/GenBank/DDBJ whole genome shotgun (WGS) entry which is preliminary data.</text>
</comment>
<evidence type="ECO:0000313" key="1">
    <source>
        <dbReference type="EMBL" id="KAK1700351.1"/>
    </source>
</evidence>
<gene>
    <name evidence="1" type="ORF">BDP55DRAFT_625941</name>
</gene>
<dbReference type="AlphaFoldDB" id="A0AAJ0F4D3"/>
<reference evidence="1" key="1">
    <citation type="submission" date="2021-06" db="EMBL/GenBank/DDBJ databases">
        <title>Comparative genomics, transcriptomics and evolutionary studies reveal genomic signatures of adaptation to plant cell wall in hemibiotrophic fungi.</title>
        <authorList>
            <consortium name="DOE Joint Genome Institute"/>
            <person name="Baroncelli R."/>
            <person name="Diaz J.F."/>
            <person name="Benocci T."/>
            <person name="Peng M."/>
            <person name="Battaglia E."/>
            <person name="Haridas S."/>
            <person name="Andreopoulos W."/>
            <person name="Labutti K."/>
            <person name="Pangilinan J."/>
            <person name="Floch G.L."/>
            <person name="Makela M.R."/>
            <person name="Henrissat B."/>
            <person name="Grigoriev I.V."/>
            <person name="Crouch J.A."/>
            <person name="De Vries R.P."/>
            <person name="Sukno S.A."/>
            <person name="Thon M.R."/>
        </authorList>
    </citation>
    <scope>NUCLEOTIDE SEQUENCE</scope>
    <source>
        <strain evidence="1">CBS 193.32</strain>
    </source>
</reference>
<organism evidence="1 2">
    <name type="scientific">Colletotrichum godetiae</name>
    <dbReference type="NCBI Taxonomy" id="1209918"/>
    <lineage>
        <taxon>Eukaryota</taxon>
        <taxon>Fungi</taxon>
        <taxon>Dikarya</taxon>
        <taxon>Ascomycota</taxon>
        <taxon>Pezizomycotina</taxon>
        <taxon>Sordariomycetes</taxon>
        <taxon>Hypocreomycetidae</taxon>
        <taxon>Glomerellales</taxon>
        <taxon>Glomerellaceae</taxon>
        <taxon>Colletotrichum</taxon>
        <taxon>Colletotrichum acutatum species complex</taxon>
    </lineage>
</organism>
<name>A0AAJ0F4D3_9PEZI</name>
<keyword evidence="2" id="KW-1185">Reference proteome</keyword>
<sequence length="137" mass="14500">MAKSGWRLAGSGALVVRAFEVVVWAVGIPNLALFCNRNPGNPGMRLLAIALHEYDTDWSGILFPASVGFEDDDRISSPEAGYLDTARTIKKNPPAIVIVLSSSSETTDTNANLKVAGERGGTARAHSTPENGCEVVC</sequence>
<dbReference type="RefSeq" id="XP_060436108.1">
    <property type="nucleotide sequence ID" value="XM_060571558.1"/>
</dbReference>
<dbReference type="GeneID" id="85456084"/>
<dbReference type="Proteomes" id="UP001224890">
    <property type="component" value="Unassembled WGS sequence"/>
</dbReference>
<protein>
    <submittedName>
        <fullName evidence="1">Uncharacterized protein</fullName>
    </submittedName>
</protein>
<proteinExistence type="predicted"/>
<evidence type="ECO:0000313" key="2">
    <source>
        <dbReference type="Proteomes" id="UP001224890"/>
    </source>
</evidence>
<accession>A0AAJ0F4D3</accession>
<dbReference type="EMBL" id="JAHMHR010000002">
    <property type="protein sequence ID" value="KAK1700351.1"/>
    <property type="molecule type" value="Genomic_DNA"/>
</dbReference>